<evidence type="ECO:0000313" key="2">
    <source>
        <dbReference type="Proteomes" id="UP000033999"/>
    </source>
</evidence>
<comment type="caution">
    <text evidence="1">The sequence shown here is derived from an EMBL/GenBank/DDBJ whole genome shotgun (WGS) entry which is preliminary data.</text>
</comment>
<evidence type="ECO:0008006" key="3">
    <source>
        <dbReference type="Google" id="ProtNLM"/>
    </source>
</evidence>
<organism evidence="1 2">
    <name type="scientific">Candidatus Magasanikbacteria bacterium GW2011_GWA2_45_39</name>
    <dbReference type="NCBI Taxonomy" id="1619041"/>
    <lineage>
        <taxon>Bacteria</taxon>
        <taxon>Candidatus Magasanikiibacteriota</taxon>
    </lineage>
</organism>
<dbReference type="EMBL" id="LCKX01000022">
    <property type="protein sequence ID" value="KKU06796.1"/>
    <property type="molecule type" value="Genomic_DNA"/>
</dbReference>
<dbReference type="Pfam" id="PF08843">
    <property type="entry name" value="AbiEii"/>
    <property type="match status" value="1"/>
</dbReference>
<accession>A0A0G1MEQ9</accession>
<proteinExistence type="predicted"/>
<name>A0A0G1MEQ9_9BACT</name>
<reference evidence="1 2" key="1">
    <citation type="journal article" date="2015" name="Nature">
        <title>rRNA introns, odd ribosomes, and small enigmatic genomes across a large radiation of phyla.</title>
        <authorList>
            <person name="Brown C.T."/>
            <person name="Hug L.A."/>
            <person name="Thomas B.C."/>
            <person name="Sharon I."/>
            <person name="Castelle C.J."/>
            <person name="Singh A."/>
            <person name="Wilkins M.J."/>
            <person name="Williams K.H."/>
            <person name="Banfield J.F."/>
        </authorList>
    </citation>
    <scope>NUCLEOTIDE SEQUENCE [LARGE SCALE GENOMIC DNA]</scope>
</reference>
<evidence type="ECO:0000313" key="1">
    <source>
        <dbReference type="EMBL" id="KKU06796.1"/>
    </source>
</evidence>
<dbReference type="Gene3D" id="3.10.450.620">
    <property type="entry name" value="JHP933, nucleotidyltransferase-like core domain"/>
    <property type="match status" value="1"/>
</dbReference>
<dbReference type="PATRIC" id="fig|1619041.3.peg.676"/>
<sequence length="260" mass="29995">MLNLEQILNFAKEKGFPAGREKQVMAEYLQCLILQSFFRHAPVGKVSFIGGTSLRFFYDLSRFSEDLDFDNFGLGVSEFEEVIGKMVKDLEAQGFAVDSLIKIKGAFHCYIRFSNLLFANKLSSHATEKILVKIDTVTQDFIFVPEKKFFDRYGIVEEILVNPKDILMAQKTIALLERKTAKGRDFFDYTFLHSFTQPSLGYLQQKAGIASLPELKERLLKRCEEVNFDEMAKDVAPFLFNTGDAIRITKFKQYIEQWRV</sequence>
<protein>
    <recommendedName>
        <fullName evidence="3">Nucleotidyl transferase AbiEii/AbiGii toxin family protein</fullName>
    </recommendedName>
</protein>
<dbReference type="InterPro" id="IPR014942">
    <property type="entry name" value="AbiEii"/>
</dbReference>
<gene>
    <name evidence="1" type="ORF">UX10_C0022G0013</name>
</gene>
<dbReference type="Proteomes" id="UP000033999">
    <property type="component" value="Unassembled WGS sequence"/>
</dbReference>
<dbReference type="AlphaFoldDB" id="A0A0G1MEQ9"/>